<dbReference type="InterPro" id="IPR051541">
    <property type="entry name" value="PTS_SugarTrans_NitroReg"/>
</dbReference>
<protein>
    <submittedName>
        <fullName evidence="2">PTS sugar transporter subunit IIA</fullName>
    </submittedName>
</protein>
<gene>
    <name evidence="2" type="ORF">JIN85_03625</name>
</gene>
<feature type="domain" description="PTS EIIA type-2" evidence="1">
    <location>
        <begin position="100"/>
        <end position="246"/>
    </location>
</feature>
<sequence>MKLDSIPEFLKSEYLTIGLLAANLGWSVRFIEGLVRGERLPGLEINGAWHFRRDDVIDWLEQKIQTLDANRVIQLERRIESSLASEGIYQSPLTLDRIASRLPDEGIELDAPIHTKNEVIHALTGLAERTGLLFDRDYLLAALLDRESLCSTAMPGGVALCHPRRPIPTAISTQFMCFLRTANPVPFGSDDELTDGTTIFFLLCAPDDRSHLYGLARIARMLHHGILSDLRSAKNKEELKAVIAQTENEIHISP</sequence>
<dbReference type="RefSeq" id="WP_200267750.1">
    <property type="nucleotide sequence ID" value="NZ_JAENIJ010000004.1"/>
</dbReference>
<keyword evidence="3" id="KW-1185">Reference proteome</keyword>
<dbReference type="InterPro" id="IPR002178">
    <property type="entry name" value="PTS_EIIA_type-2_dom"/>
</dbReference>
<dbReference type="PROSITE" id="PS51094">
    <property type="entry name" value="PTS_EIIA_TYPE_2"/>
    <property type="match status" value="1"/>
</dbReference>
<proteinExistence type="predicted"/>
<reference evidence="2" key="1">
    <citation type="submission" date="2021-01" db="EMBL/GenBank/DDBJ databases">
        <title>Modified the classification status of verrucomicrobia.</title>
        <authorList>
            <person name="Feng X."/>
        </authorList>
    </citation>
    <scope>NUCLEOTIDE SEQUENCE</scope>
    <source>
        <strain evidence="2">KCTC 22041</strain>
    </source>
</reference>
<dbReference type="Pfam" id="PF00359">
    <property type="entry name" value="PTS_EIIA_2"/>
    <property type="match status" value="1"/>
</dbReference>
<dbReference type="EMBL" id="JAENIJ010000004">
    <property type="protein sequence ID" value="MBK1881490.1"/>
    <property type="molecule type" value="Genomic_DNA"/>
</dbReference>
<dbReference type="PANTHER" id="PTHR47738">
    <property type="entry name" value="PTS SYSTEM FRUCTOSE-LIKE EIIA COMPONENT-RELATED"/>
    <property type="match status" value="1"/>
</dbReference>
<accession>A0A934S587</accession>
<comment type="caution">
    <text evidence="2">The sequence shown here is derived from an EMBL/GenBank/DDBJ whole genome shotgun (WGS) entry which is preliminary data.</text>
</comment>
<evidence type="ECO:0000259" key="1">
    <source>
        <dbReference type="PROSITE" id="PS51094"/>
    </source>
</evidence>
<evidence type="ECO:0000313" key="3">
    <source>
        <dbReference type="Proteomes" id="UP000603141"/>
    </source>
</evidence>
<dbReference type="Gene3D" id="3.40.930.10">
    <property type="entry name" value="Mannitol-specific EII, Chain A"/>
    <property type="match status" value="1"/>
</dbReference>
<dbReference type="GO" id="GO:0030295">
    <property type="term" value="F:protein kinase activator activity"/>
    <property type="evidence" value="ECO:0007669"/>
    <property type="project" value="TreeGrafter"/>
</dbReference>
<organism evidence="2 3">
    <name type="scientific">Luteolibacter pohnpeiensis</name>
    <dbReference type="NCBI Taxonomy" id="454153"/>
    <lineage>
        <taxon>Bacteria</taxon>
        <taxon>Pseudomonadati</taxon>
        <taxon>Verrucomicrobiota</taxon>
        <taxon>Verrucomicrobiia</taxon>
        <taxon>Verrucomicrobiales</taxon>
        <taxon>Verrucomicrobiaceae</taxon>
        <taxon>Luteolibacter</taxon>
    </lineage>
</organism>
<dbReference type="SUPFAM" id="SSF55804">
    <property type="entry name" value="Phoshotransferase/anion transport protein"/>
    <property type="match status" value="1"/>
</dbReference>
<keyword evidence="2" id="KW-0762">Sugar transport</keyword>
<dbReference type="AlphaFoldDB" id="A0A934S587"/>
<dbReference type="Proteomes" id="UP000603141">
    <property type="component" value="Unassembled WGS sequence"/>
</dbReference>
<dbReference type="PANTHER" id="PTHR47738:SF1">
    <property type="entry name" value="NITROGEN REGULATORY PROTEIN"/>
    <property type="match status" value="1"/>
</dbReference>
<evidence type="ECO:0000313" key="2">
    <source>
        <dbReference type="EMBL" id="MBK1881490.1"/>
    </source>
</evidence>
<keyword evidence="2" id="KW-0813">Transport</keyword>
<dbReference type="InterPro" id="IPR016152">
    <property type="entry name" value="PTrfase/Anion_transptr"/>
</dbReference>
<name>A0A934S587_9BACT</name>